<protein>
    <submittedName>
        <fullName evidence="1">CLUMA_CG014099, isoform A</fullName>
    </submittedName>
</protein>
<organism evidence="1 2">
    <name type="scientific">Clunio marinus</name>
    <dbReference type="NCBI Taxonomy" id="568069"/>
    <lineage>
        <taxon>Eukaryota</taxon>
        <taxon>Metazoa</taxon>
        <taxon>Ecdysozoa</taxon>
        <taxon>Arthropoda</taxon>
        <taxon>Hexapoda</taxon>
        <taxon>Insecta</taxon>
        <taxon>Pterygota</taxon>
        <taxon>Neoptera</taxon>
        <taxon>Endopterygota</taxon>
        <taxon>Diptera</taxon>
        <taxon>Nematocera</taxon>
        <taxon>Chironomoidea</taxon>
        <taxon>Chironomidae</taxon>
        <taxon>Clunio</taxon>
    </lineage>
</organism>
<reference evidence="1 2" key="1">
    <citation type="submission" date="2015-04" db="EMBL/GenBank/DDBJ databases">
        <authorList>
            <person name="Syromyatnikov M.Y."/>
            <person name="Popov V.N."/>
        </authorList>
    </citation>
    <scope>NUCLEOTIDE SEQUENCE [LARGE SCALE GENOMIC DNA]</scope>
</reference>
<accession>A0A1J1IL09</accession>
<sequence length="84" mass="9809">MEQLIASKKYKEAFDVVISELENDPESKEKLKELFIFFKFMLLLSADLQSQNKDLEVLTCFEIALKYYVKDSDLLTELGSFFAK</sequence>
<evidence type="ECO:0000313" key="2">
    <source>
        <dbReference type="Proteomes" id="UP000183832"/>
    </source>
</evidence>
<keyword evidence="2" id="KW-1185">Reference proteome</keyword>
<evidence type="ECO:0000313" key="1">
    <source>
        <dbReference type="EMBL" id="CRL00848.1"/>
    </source>
</evidence>
<dbReference type="Proteomes" id="UP000183832">
    <property type="component" value="Unassembled WGS sequence"/>
</dbReference>
<gene>
    <name evidence="1" type="ORF">CLUMA_CG014099</name>
</gene>
<dbReference type="AlphaFoldDB" id="A0A1J1IL09"/>
<dbReference type="EMBL" id="CVRI01000054">
    <property type="protein sequence ID" value="CRL00848.1"/>
    <property type="molecule type" value="Genomic_DNA"/>
</dbReference>
<name>A0A1J1IL09_9DIPT</name>
<proteinExistence type="predicted"/>